<dbReference type="NCBIfam" id="NF004131">
    <property type="entry name" value="PRK05618.2-1"/>
    <property type="match status" value="1"/>
</dbReference>
<evidence type="ECO:0000256" key="2">
    <source>
        <dbReference type="ARBA" id="ARBA00022884"/>
    </source>
</evidence>
<dbReference type="InterPro" id="IPR020057">
    <property type="entry name" value="Ribosomal_bL25_b-dom"/>
</dbReference>
<dbReference type="NCBIfam" id="TIGR00731">
    <property type="entry name" value="bL25_bact_ctc"/>
    <property type="match status" value="1"/>
</dbReference>
<keyword evidence="4 5" id="KW-0687">Ribonucleoprotein</keyword>
<name>A0ABW0BKZ6_9ACTN</name>
<comment type="similarity">
    <text evidence="5">Belongs to the bacterial ribosomal protein bL25 family. CTC subfamily.</text>
</comment>
<evidence type="ECO:0000259" key="8">
    <source>
        <dbReference type="Pfam" id="PF14693"/>
    </source>
</evidence>
<evidence type="ECO:0000259" key="7">
    <source>
        <dbReference type="Pfam" id="PF01386"/>
    </source>
</evidence>
<comment type="function">
    <text evidence="5">This is one of the proteins that binds to the 5S RNA in the ribosome where it forms part of the central protuberance.</text>
</comment>
<dbReference type="HAMAP" id="MF_01334">
    <property type="entry name" value="Ribosomal_bL25_CTC"/>
    <property type="match status" value="1"/>
</dbReference>
<evidence type="ECO:0000313" key="10">
    <source>
        <dbReference type="Proteomes" id="UP001596087"/>
    </source>
</evidence>
<dbReference type="EMBL" id="JBHSKD010000018">
    <property type="protein sequence ID" value="MFC5177981.1"/>
    <property type="molecule type" value="Genomic_DNA"/>
</dbReference>
<evidence type="ECO:0000256" key="6">
    <source>
        <dbReference type="SAM" id="MobiDB-lite"/>
    </source>
</evidence>
<evidence type="ECO:0000256" key="1">
    <source>
        <dbReference type="ARBA" id="ARBA00022730"/>
    </source>
</evidence>
<dbReference type="PANTHER" id="PTHR33284">
    <property type="entry name" value="RIBOSOMAL PROTEIN L25/GLN-TRNA SYNTHETASE, ANTI-CODON-BINDING DOMAIN-CONTAINING PROTEIN"/>
    <property type="match status" value="1"/>
</dbReference>
<dbReference type="Gene3D" id="2.40.240.10">
    <property type="entry name" value="Ribosomal Protein L25, Chain P"/>
    <property type="match status" value="1"/>
</dbReference>
<gene>
    <name evidence="5" type="primary">rplY</name>
    <name evidence="5" type="synonym">ctc</name>
    <name evidence="9" type="ORF">ACFPGP_14960</name>
</gene>
<dbReference type="PANTHER" id="PTHR33284:SF1">
    <property type="entry name" value="RIBOSOMAL PROTEIN L25_GLN-TRNA SYNTHETASE, ANTI-CODON-BINDING DOMAIN-CONTAINING PROTEIN"/>
    <property type="match status" value="1"/>
</dbReference>
<dbReference type="Pfam" id="PF14693">
    <property type="entry name" value="Ribosomal_TL5_C"/>
    <property type="match status" value="1"/>
</dbReference>
<keyword evidence="3 5" id="KW-0689">Ribosomal protein</keyword>
<keyword evidence="2 5" id="KW-0694">RNA-binding</keyword>
<dbReference type="InterPro" id="IPR020930">
    <property type="entry name" value="Ribosomal_uL5_bac-type"/>
</dbReference>
<keyword evidence="1 5" id="KW-0699">rRNA-binding</keyword>
<dbReference type="InterPro" id="IPR029751">
    <property type="entry name" value="Ribosomal_L25_dom"/>
</dbReference>
<dbReference type="Pfam" id="PF01386">
    <property type="entry name" value="Ribosomal_L25p"/>
    <property type="match status" value="1"/>
</dbReference>
<dbReference type="Proteomes" id="UP001596087">
    <property type="component" value="Unassembled WGS sequence"/>
</dbReference>
<feature type="region of interest" description="Disordered" evidence="6">
    <location>
        <begin position="189"/>
        <end position="228"/>
    </location>
</feature>
<evidence type="ECO:0000256" key="4">
    <source>
        <dbReference type="ARBA" id="ARBA00023274"/>
    </source>
</evidence>
<dbReference type="CDD" id="cd00495">
    <property type="entry name" value="Ribosomal_L25_TL5_CTC"/>
    <property type="match status" value="1"/>
</dbReference>
<comment type="caution">
    <text evidence="9">The sequence shown here is derived from an EMBL/GenBank/DDBJ whole genome shotgun (WGS) entry which is preliminary data.</text>
</comment>
<comment type="subunit">
    <text evidence="5">Part of the 50S ribosomal subunit; part of the 5S rRNA/L5/L18/L25 subcomplex. Contacts the 5S rRNA. Binds to the 5S rRNA independently of L5 and L18.</text>
</comment>
<proteinExistence type="inferred from homology"/>
<dbReference type="InterPro" id="IPR037121">
    <property type="entry name" value="Ribosomal_bL25_C"/>
</dbReference>
<evidence type="ECO:0000313" key="9">
    <source>
        <dbReference type="EMBL" id="MFC5177981.1"/>
    </source>
</evidence>
<dbReference type="GO" id="GO:0005840">
    <property type="term" value="C:ribosome"/>
    <property type="evidence" value="ECO:0007669"/>
    <property type="project" value="UniProtKB-KW"/>
</dbReference>
<protein>
    <recommendedName>
        <fullName evidence="5">Large ribosomal subunit protein bL25</fullName>
    </recommendedName>
    <alternativeName>
        <fullName evidence="5">General stress protein CTC</fullName>
    </alternativeName>
</protein>
<dbReference type="RefSeq" id="WP_378591461.1">
    <property type="nucleotide sequence ID" value="NZ_JBHSKD010000018.1"/>
</dbReference>
<dbReference type="SUPFAM" id="SSF50715">
    <property type="entry name" value="Ribosomal protein L25-like"/>
    <property type="match status" value="1"/>
</dbReference>
<dbReference type="InterPro" id="IPR011035">
    <property type="entry name" value="Ribosomal_bL25/Gln-tRNA_synth"/>
</dbReference>
<feature type="compositionally biased region" description="Low complexity" evidence="6">
    <location>
        <begin position="206"/>
        <end position="228"/>
    </location>
</feature>
<evidence type="ECO:0000256" key="3">
    <source>
        <dbReference type="ARBA" id="ARBA00022980"/>
    </source>
</evidence>
<dbReference type="InterPro" id="IPR001021">
    <property type="entry name" value="Ribosomal_bL25_long"/>
</dbReference>
<feature type="domain" description="Large ribosomal subunit protein bL25 beta" evidence="8">
    <location>
        <begin position="101"/>
        <end position="179"/>
    </location>
</feature>
<feature type="domain" description="Large ribosomal subunit protein bL25 L25" evidence="7">
    <location>
        <begin position="8"/>
        <end position="93"/>
    </location>
</feature>
<accession>A0ABW0BKZ6</accession>
<keyword evidence="10" id="KW-1185">Reference proteome</keyword>
<reference evidence="10" key="1">
    <citation type="journal article" date="2019" name="Int. J. Syst. Evol. Microbiol.">
        <title>The Global Catalogue of Microorganisms (GCM) 10K type strain sequencing project: providing services to taxonomists for standard genome sequencing and annotation.</title>
        <authorList>
            <consortium name="The Broad Institute Genomics Platform"/>
            <consortium name="The Broad Institute Genome Sequencing Center for Infectious Disease"/>
            <person name="Wu L."/>
            <person name="Ma J."/>
        </authorList>
    </citation>
    <scope>NUCLEOTIDE SEQUENCE [LARGE SCALE GENOMIC DNA]</scope>
    <source>
        <strain evidence="10">DFY41</strain>
    </source>
</reference>
<sequence>MSAPEKIVAETRTEFGKGAARRIRRQDKVPAVIYSHGSDPLHITLPGHDTMMALKHGGTNALLELEIDGKLQLGLTKQVQVDPITRNLEHIDFVEVKKGEKVTVDISIQLVGEAVRDALVVVENTTVSVEAEATHIPESIEVDIEGAEVGTQIHASDLKLPSGSSLLTDAEMLIVNITNAPTAEEVEAELEEAEAEAGIERDESVAEAAEAAAPAEGEAAPAEGGSQE</sequence>
<dbReference type="InterPro" id="IPR020056">
    <property type="entry name" value="Rbsml_bL25/Gln-tRNA_synth_N"/>
</dbReference>
<evidence type="ECO:0000256" key="5">
    <source>
        <dbReference type="HAMAP-Rule" id="MF_01334"/>
    </source>
</evidence>
<organism evidence="9 10">
    <name type="scientific">Nocardioides taihuensis</name>
    <dbReference type="NCBI Taxonomy" id="1835606"/>
    <lineage>
        <taxon>Bacteria</taxon>
        <taxon>Bacillati</taxon>
        <taxon>Actinomycetota</taxon>
        <taxon>Actinomycetes</taxon>
        <taxon>Propionibacteriales</taxon>
        <taxon>Nocardioidaceae</taxon>
        <taxon>Nocardioides</taxon>
    </lineage>
</organism>
<dbReference type="Gene3D" id="2.170.120.20">
    <property type="entry name" value="Ribosomal protein L25, beta domain"/>
    <property type="match status" value="1"/>
</dbReference>